<accession>A0A917NBF4</accession>
<dbReference type="Proteomes" id="UP000597989">
    <property type="component" value="Unassembled WGS sequence"/>
</dbReference>
<evidence type="ECO:0000313" key="2">
    <source>
        <dbReference type="EMBL" id="GAA0532802.1"/>
    </source>
</evidence>
<dbReference type="Proteomes" id="UP001500220">
    <property type="component" value="Unassembled WGS sequence"/>
</dbReference>
<reference evidence="3 4" key="2">
    <citation type="journal article" date="2014" name="Int. J. Syst. Evol. Microbiol.">
        <title>Complete genome sequence of Corynebacterium casei LMG S-19264T (=DSM 44701T), isolated from a smear-ripened cheese.</title>
        <authorList>
            <consortium name="US DOE Joint Genome Institute (JGI-PGF)"/>
            <person name="Walter F."/>
            <person name="Albersmeier A."/>
            <person name="Kalinowski J."/>
            <person name="Ruckert C."/>
        </authorList>
    </citation>
    <scope>NUCLEOTIDE SEQUENCE [LARGE SCALE GENOMIC DNA]</scope>
    <source>
        <strain evidence="3 4">CGMCC 4.7206</strain>
    </source>
</reference>
<dbReference type="AlphaFoldDB" id="A0A917NBF4"/>
<reference evidence="3" key="4">
    <citation type="submission" date="2020-09" db="EMBL/GenBank/DDBJ databases">
        <authorList>
            <person name="Sun Q."/>
            <person name="Zhou Y."/>
        </authorList>
    </citation>
    <scope>NUCLEOTIDE SEQUENCE</scope>
    <source>
        <strain evidence="3">CGMCC 4.7206</strain>
    </source>
</reference>
<evidence type="ECO:0000313" key="5">
    <source>
        <dbReference type="Proteomes" id="UP001500220"/>
    </source>
</evidence>
<evidence type="ECO:0000256" key="1">
    <source>
        <dbReference type="SAM" id="MobiDB-lite"/>
    </source>
</evidence>
<evidence type="ECO:0000313" key="4">
    <source>
        <dbReference type="Proteomes" id="UP000597989"/>
    </source>
</evidence>
<organism evidence="3 4">
    <name type="scientific">Saccharopolyspora thermophila</name>
    <dbReference type="NCBI Taxonomy" id="89367"/>
    <lineage>
        <taxon>Bacteria</taxon>
        <taxon>Bacillati</taxon>
        <taxon>Actinomycetota</taxon>
        <taxon>Actinomycetes</taxon>
        <taxon>Pseudonocardiales</taxon>
        <taxon>Pseudonocardiaceae</taxon>
        <taxon>Saccharopolyspora</taxon>
    </lineage>
</organism>
<dbReference type="EMBL" id="BMMT01000004">
    <property type="protein sequence ID" value="GGI80707.1"/>
    <property type="molecule type" value="Genomic_DNA"/>
</dbReference>
<name>A0A917NBF4_9PSEU</name>
<feature type="region of interest" description="Disordered" evidence="1">
    <location>
        <begin position="83"/>
        <end position="108"/>
    </location>
</feature>
<proteinExistence type="predicted"/>
<gene>
    <name evidence="2" type="ORF">GCM10009545_39150</name>
    <name evidence="3" type="ORF">GCM10011581_17530</name>
</gene>
<protein>
    <submittedName>
        <fullName evidence="3">Uncharacterized protein</fullName>
    </submittedName>
</protein>
<comment type="caution">
    <text evidence="3">The sequence shown here is derived from an EMBL/GenBank/DDBJ whole genome shotgun (WGS) entry which is preliminary data.</text>
</comment>
<dbReference type="EMBL" id="BAAAHC010000015">
    <property type="protein sequence ID" value="GAA0532802.1"/>
    <property type="molecule type" value="Genomic_DNA"/>
</dbReference>
<reference evidence="5" key="3">
    <citation type="journal article" date="2019" name="Int. J. Syst. Evol. Microbiol.">
        <title>The Global Catalogue of Microorganisms (GCM) 10K type strain sequencing project: providing services to taxonomists for standard genome sequencing and annotation.</title>
        <authorList>
            <consortium name="The Broad Institute Genomics Platform"/>
            <consortium name="The Broad Institute Genome Sequencing Center for Infectious Disease"/>
            <person name="Wu L."/>
            <person name="Ma J."/>
        </authorList>
    </citation>
    <scope>NUCLEOTIDE SEQUENCE [LARGE SCALE GENOMIC DNA]</scope>
    <source>
        <strain evidence="5">JCM 10664</strain>
    </source>
</reference>
<sequence length="108" mass="11490">MALAQEEAAAKSRRAVADLKAAGLSGADIAAVLDLSPQRLSQLAERTPEDDHKRAESVLSWARERAKPRSTVKVAQPGCFRVSKPSRTAGAKRSNQLAAAKARRAAKS</sequence>
<reference evidence="2" key="1">
    <citation type="journal article" date="2014" name="Int. J. Syst. Evol. Microbiol.">
        <title>Complete genome of a new Firmicutes species belonging to the dominant human colonic microbiota ('Ruminococcus bicirculans') reveals two chromosomes and a selective capacity to utilize plant glucans.</title>
        <authorList>
            <consortium name="NISC Comparative Sequencing Program"/>
            <person name="Wegmann U."/>
            <person name="Louis P."/>
            <person name="Goesmann A."/>
            <person name="Henrissat B."/>
            <person name="Duncan S.H."/>
            <person name="Flint H.J."/>
        </authorList>
    </citation>
    <scope>NUCLEOTIDE SEQUENCE</scope>
    <source>
        <strain evidence="2">JCM 10664</strain>
    </source>
</reference>
<reference evidence="2" key="5">
    <citation type="submission" date="2023-12" db="EMBL/GenBank/DDBJ databases">
        <authorList>
            <person name="Sun Q."/>
            <person name="Inoue M."/>
        </authorList>
    </citation>
    <scope>NUCLEOTIDE SEQUENCE</scope>
    <source>
        <strain evidence="2">JCM 10664</strain>
    </source>
</reference>
<evidence type="ECO:0000313" key="3">
    <source>
        <dbReference type="EMBL" id="GGI80707.1"/>
    </source>
</evidence>
<keyword evidence="5" id="KW-1185">Reference proteome</keyword>